<sequence>MPVVPVSTGVSVGAVLVCAGVLCCLCCLPVSCSLVVDNGSAKANGPRLISSGLGVSESQEYSAAKNKPHTHLGVPECIDYHKINVSQQCSFIRATNDCKIDEGFVNYLEVAYCDFSVKLLPLALVLLFIWLIFLFVALGVTAEDFFCPSLTAISKSLKLSQNIAGVTFLAFGNGAPDIFSAIAAISNAKDGNAGLAIGALFGAGVFVTTVVAGSVSIAQPFELAKRPFLRDAIFYIGAAFWTFYVLYTGKIWTAEAIGFILLYVGYVLFVLIGRQLYQSKIKPWEVRLNATVMNGTGHDFTESGNVVSTVPDSDRRLYGPLLRYVSETYTPGGNVPVPREDGASSPHMKASDGETHVDALGGARTITEALLDSEQVVAASLLAGHGISINTPPGGEDGPVVSTQNGLPDVHRSFIPNTDDPSTPLLGTRTNDDESQLTCIAGFGGEIKEFLRGINPIDTENWKGKSIIGKMYEIFKSPIQLVMQATVPLVDHTEDKHCWNRLLNCFQLAIGPLFCVVVTKNFSRVVTGNFMLWELMLCVGFLLALVVYLTSRSDKPPVYHFLFAYFAFGVSVLWIYSVANEIVNLLQMYGLVFQLSNAILGLTLLAWGNSIGDLVSDIAVAKQGYPRMAVAACFGGPLFNMLLGIGISCTIACIKHGGTFYLVSSQLQYVLAAGLVVSLFFSLFYHVFRKFQATRVYGICLYVLYVCFLVIAILTETKVIKW</sequence>
<feature type="transmembrane region" description="Helical" evidence="9">
    <location>
        <begin position="530"/>
        <end position="551"/>
    </location>
</feature>
<feature type="transmembrane region" description="Helical" evidence="9">
    <location>
        <begin position="694"/>
        <end position="714"/>
    </location>
</feature>
<dbReference type="PANTHER" id="PTHR12266">
    <property type="entry name" value="NA+/CA2+ K+ INDEPENDENT EXCHANGER"/>
    <property type="match status" value="1"/>
</dbReference>
<dbReference type="AlphaFoldDB" id="A0A914BHJ0"/>
<evidence type="ECO:0000313" key="11">
    <source>
        <dbReference type="EnsemblMetazoa" id="XP_038075341.1"/>
    </source>
</evidence>
<dbReference type="InterPro" id="IPR051359">
    <property type="entry name" value="CaCA_antiporter"/>
</dbReference>
<keyword evidence="2" id="KW-0813">Transport</keyword>
<keyword evidence="7 9" id="KW-0472">Membrane</keyword>
<feature type="transmembrane region" description="Helical" evidence="9">
    <location>
        <begin position="119"/>
        <end position="140"/>
    </location>
</feature>
<evidence type="ECO:0000256" key="9">
    <source>
        <dbReference type="SAM" id="Phobius"/>
    </source>
</evidence>
<dbReference type="RefSeq" id="XP_038075341.1">
    <property type="nucleotide sequence ID" value="XM_038219413.1"/>
</dbReference>
<evidence type="ECO:0000256" key="5">
    <source>
        <dbReference type="ARBA" id="ARBA00022692"/>
    </source>
</evidence>
<feature type="region of interest" description="Disordered" evidence="8">
    <location>
        <begin position="333"/>
        <end position="354"/>
    </location>
</feature>
<dbReference type="InterPro" id="IPR044880">
    <property type="entry name" value="NCX_ion-bd_dom_sf"/>
</dbReference>
<feature type="domain" description="Sodium/calcium exchanger membrane region" evidence="10">
    <location>
        <begin position="564"/>
        <end position="713"/>
    </location>
</feature>
<keyword evidence="6 9" id="KW-1133">Transmembrane helix</keyword>
<keyword evidence="5 9" id="KW-0812">Transmembrane</keyword>
<dbReference type="GeneID" id="119743067"/>
<dbReference type="OrthoDB" id="407410at2759"/>
<name>A0A914BHJ0_PATMI</name>
<evidence type="ECO:0000256" key="7">
    <source>
        <dbReference type="ARBA" id="ARBA00023136"/>
    </source>
</evidence>
<feature type="transmembrane region" description="Helical" evidence="9">
    <location>
        <begin position="666"/>
        <end position="688"/>
    </location>
</feature>
<feature type="transmembrane region" description="Helical" evidence="9">
    <location>
        <begin position="252"/>
        <end position="272"/>
    </location>
</feature>
<accession>A0A914BHJ0</accession>
<comment type="subcellular location">
    <subcellularLocation>
        <location evidence="1">Membrane</location>
        <topology evidence="1">Multi-pass membrane protein</topology>
    </subcellularLocation>
</comment>
<feature type="transmembrane region" description="Helical" evidence="9">
    <location>
        <begin position="628"/>
        <end position="654"/>
    </location>
</feature>
<dbReference type="PANTHER" id="PTHR12266:SF0">
    <property type="entry name" value="MITOCHONDRIAL SODIUM_CALCIUM EXCHANGER PROTEIN"/>
    <property type="match status" value="1"/>
</dbReference>
<dbReference type="Pfam" id="PF01699">
    <property type="entry name" value="Na_Ca_ex"/>
    <property type="match status" value="2"/>
</dbReference>
<evidence type="ECO:0000259" key="10">
    <source>
        <dbReference type="Pfam" id="PF01699"/>
    </source>
</evidence>
<dbReference type="GO" id="GO:0005432">
    <property type="term" value="F:calcium:sodium antiporter activity"/>
    <property type="evidence" value="ECO:0007669"/>
    <property type="project" value="TreeGrafter"/>
</dbReference>
<evidence type="ECO:0000256" key="1">
    <source>
        <dbReference type="ARBA" id="ARBA00004141"/>
    </source>
</evidence>
<feature type="transmembrane region" description="Helical" evidence="9">
    <location>
        <begin position="12"/>
        <end position="36"/>
    </location>
</feature>
<dbReference type="Proteomes" id="UP000887568">
    <property type="component" value="Unplaced"/>
</dbReference>
<keyword evidence="4" id="KW-0406">Ion transport</keyword>
<feature type="transmembrane region" description="Helical" evidence="9">
    <location>
        <begin position="195"/>
        <end position="216"/>
    </location>
</feature>
<keyword evidence="4" id="KW-0106">Calcium</keyword>
<proteinExistence type="predicted"/>
<keyword evidence="12" id="KW-1185">Reference proteome</keyword>
<feature type="domain" description="Sodium/calcium exchanger membrane region" evidence="10">
    <location>
        <begin position="128"/>
        <end position="271"/>
    </location>
</feature>
<keyword evidence="3" id="KW-0050">Antiport</keyword>
<dbReference type="GO" id="GO:0006874">
    <property type="term" value="P:intracellular calcium ion homeostasis"/>
    <property type="evidence" value="ECO:0007669"/>
    <property type="project" value="TreeGrafter"/>
</dbReference>
<evidence type="ECO:0000256" key="6">
    <source>
        <dbReference type="ARBA" id="ARBA00022989"/>
    </source>
</evidence>
<evidence type="ECO:0000313" key="12">
    <source>
        <dbReference type="Proteomes" id="UP000887568"/>
    </source>
</evidence>
<dbReference type="EnsemblMetazoa" id="XM_038219413.1">
    <property type="protein sequence ID" value="XP_038075341.1"/>
    <property type="gene ID" value="LOC119743067"/>
</dbReference>
<feature type="transmembrane region" description="Helical" evidence="9">
    <location>
        <begin position="588"/>
        <end position="608"/>
    </location>
</feature>
<evidence type="ECO:0000256" key="4">
    <source>
        <dbReference type="ARBA" id="ARBA00022568"/>
    </source>
</evidence>
<organism evidence="11 12">
    <name type="scientific">Patiria miniata</name>
    <name type="common">Bat star</name>
    <name type="synonym">Asterina miniata</name>
    <dbReference type="NCBI Taxonomy" id="46514"/>
    <lineage>
        <taxon>Eukaryota</taxon>
        <taxon>Metazoa</taxon>
        <taxon>Echinodermata</taxon>
        <taxon>Eleutherozoa</taxon>
        <taxon>Asterozoa</taxon>
        <taxon>Asteroidea</taxon>
        <taxon>Valvatacea</taxon>
        <taxon>Valvatida</taxon>
        <taxon>Asterinidae</taxon>
        <taxon>Patiria</taxon>
    </lineage>
</organism>
<evidence type="ECO:0000256" key="3">
    <source>
        <dbReference type="ARBA" id="ARBA00022449"/>
    </source>
</evidence>
<feature type="transmembrane region" description="Helical" evidence="9">
    <location>
        <begin position="557"/>
        <end position="576"/>
    </location>
</feature>
<dbReference type="InterPro" id="IPR004837">
    <property type="entry name" value="NaCa_Exmemb"/>
</dbReference>
<dbReference type="Gene3D" id="1.20.1420.30">
    <property type="entry name" value="NCX, central ion-binding region"/>
    <property type="match status" value="2"/>
</dbReference>
<reference evidence="11" key="1">
    <citation type="submission" date="2022-11" db="UniProtKB">
        <authorList>
            <consortium name="EnsemblMetazoa"/>
        </authorList>
    </citation>
    <scope>IDENTIFICATION</scope>
</reference>
<dbReference type="GO" id="GO:0016020">
    <property type="term" value="C:membrane"/>
    <property type="evidence" value="ECO:0007669"/>
    <property type="project" value="UniProtKB-SubCell"/>
</dbReference>
<keyword evidence="4" id="KW-0109">Calcium transport</keyword>
<protein>
    <recommendedName>
        <fullName evidence="10">Sodium/calcium exchanger membrane region domain-containing protein</fullName>
    </recommendedName>
</protein>
<dbReference type="OMA" id="VKQPIDM"/>
<evidence type="ECO:0000256" key="8">
    <source>
        <dbReference type="SAM" id="MobiDB-lite"/>
    </source>
</evidence>
<evidence type="ECO:0000256" key="2">
    <source>
        <dbReference type="ARBA" id="ARBA00022448"/>
    </source>
</evidence>
<feature type="transmembrane region" description="Helical" evidence="9">
    <location>
        <begin position="228"/>
        <end position="246"/>
    </location>
</feature>